<dbReference type="PANTHER" id="PTHR34631">
    <property type="match status" value="1"/>
</dbReference>
<dbReference type="Proteomes" id="UP000004688">
    <property type="component" value="Chromosome"/>
</dbReference>
<evidence type="ECO:0000313" key="2">
    <source>
        <dbReference type="EMBL" id="AGI74511.1"/>
    </source>
</evidence>
<dbReference type="InterPro" id="IPR053172">
    <property type="entry name" value="Tn903_transposase"/>
</dbReference>
<dbReference type="KEGG" id="oar:OA238_c46660"/>
<protein>
    <submittedName>
        <fullName evidence="2">Putative IS5 family transposase</fullName>
    </submittedName>
</protein>
<sequence>MAEYNQGLRRRGDLTVWISDEALGMWSAARRTTRGGQPRYSDLAIELCLTLGMLFKQPLRQTQGFMRGITGILGVEIAVPDFSTLSRWGNGVILQTSPRADKQAAIRLVVDSTCLKIFGKGEWLEEKHKTKRKRRSWRKLHLGLDLVSGEIVSSDLTTDEVGDPTALPGLLDQVDGPVALFLAPLSDASIACRAMDGAYDGEPTSDLLAARFGSMIEVTIPPPKTAILSAIAGQDSTARDCHIADIAARGRMAWQKASGYNQRSRGETLMGRWKAVIGPKLKARAFEKQKTEAKIGVRVLNRMTELGRPQFERTA</sequence>
<feature type="domain" description="Transposase DDE" evidence="1">
    <location>
        <begin position="10"/>
        <end position="120"/>
    </location>
</feature>
<organism evidence="2 3">
    <name type="scientific">Octadecabacter arcticus 238</name>
    <dbReference type="NCBI Taxonomy" id="391616"/>
    <lineage>
        <taxon>Bacteria</taxon>
        <taxon>Pseudomonadati</taxon>
        <taxon>Pseudomonadota</taxon>
        <taxon>Alphaproteobacteria</taxon>
        <taxon>Rhodobacterales</taxon>
        <taxon>Roseobacteraceae</taxon>
        <taxon>Octadecabacter</taxon>
    </lineage>
</organism>
<dbReference type="EMBL" id="CP003742">
    <property type="protein sequence ID" value="AGI74511.1"/>
    <property type="molecule type" value="Genomic_DNA"/>
</dbReference>
<evidence type="ECO:0000313" key="3">
    <source>
        <dbReference type="Proteomes" id="UP000004688"/>
    </source>
</evidence>
<dbReference type="NCBIfam" id="NF033579">
    <property type="entry name" value="transpos_IS5_2"/>
    <property type="match status" value="1"/>
</dbReference>
<dbReference type="Pfam" id="PF13737">
    <property type="entry name" value="DDE_Tnp_1_5"/>
    <property type="match status" value="1"/>
</dbReference>
<dbReference type="PANTHER" id="PTHR34631:SF3">
    <property type="entry name" value="ISSOD12 TRANSPOSASE TNPA_ISSOD12"/>
    <property type="match status" value="1"/>
</dbReference>
<gene>
    <name evidence="2" type="ORF">OA238_c46660</name>
</gene>
<keyword evidence="3" id="KW-1185">Reference proteome</keyword>
<reference evidence="2 3" key="1">
    <citation type="journal article" date="2013" name="PLoS ONE">
        <title>Poles Apart: Arctic and Antarctic Octadecabacter strains Share High Genome Plasticity and a New Type of Xanthorhodopsin.</title>
        <authorList>
            <person name="Vollmers J."/>
            <person name="Voget S."/>
            <person name="Dietrich S."/>
            <person name="Gollnow K."/>
            <person name="Smits M."/>
            <person name="Meyer K."/>
            <person name="Brinkhoff T."/>
            <person name="Simon M."/>
            <person name="Daniel R."/>
        </authorList>
    </citation>
    <scope>NUCLEOTIDE SEQUENCE [LARGE SCALE GENOMIC DNA]</scope>
    <source>
        <strain evidence="2 3">238</strain>
    </source>
</reference>
<dbReference type="AlphaFoldDB" id="M9RVJ2"/>
<accession>M9RVJ2</accession>
<name>M9RVJ2_9RHOB</name>
<dbReference type="eggNOG" id="COG3039">
    <property type="taxonomic scope" value="Bacteria"/>
</dbReference>
<evidence type="ECO:0000259" key="1">
    <source>
        <dbReference type="Pfam" id="PF13737"/>
    </source>
</evidence>
<dbReference type="HOGENOM" id="CLU_062982_1_0_5"/>
<proteinExistence type="predicted"/>
<dbReference type="InterPro" id="IPR053520">
    <property type="entry name" value="Transposase_Tn903"/>
</dbReference>
<dbReference type="InterPro" id="IPR025668">
    <property type="entry name" value="Tnp_DDE_dom"/>
</dbReference>